<comment type="caution">
    <text evidence="4">The sequence shown here is derived from an EMBL/GenBank/DDBJ whole genome shotgun (WGS) entry which is preliminary data.</text>
</comment>
<dbReference type="InterPro" id="IPR051362">
    <property type="entry name" value="WD_repeat_creC_regulators"/>
</dbReference>
<evidence type="ECO:0000256" key="1">
    <source>
        <dbReference type="ARBA" id="ARBA00022574"/>
    </source>
</evidence>
<dbReference type="EMBL" id="JADGJW010000822">
    <property type="protein sequence ID" value="KAJ3211644.1"/>
    <property type="molecule type" value="Genomic_DNA"/>
</dbReference>
<proteinExistence type="predicted"/>
<protein>
    <submittedName>
        <fullName evidence="4">Uncharacterized protein</fullName>
    </submittedName>
</protein>
<name>A0AAD5TVU9_9FUNG</name>
<dbReference type="SMART" id="SM00320">
    <property type="entry name" value="WD40"/>
    <property type="match status" value="2"/>
</dbReference>
<evidence type="ECO:0000313" key="5">
    <source>
        <dbReference type="Proteomes" id="UP001211065"/>
    </source>
</evidence>
<dbReference type="SUPFAM" id="SSF50978">
    <property type="entry name" value="WD40 repeat-like"/>
    <property type="match status" value="1"/>
</dbReference>
<organism evidence="4 5">
    <name type="scientific">Clydaea vesicula</name>
    <dbReference type="NCBI Taxonomy" id="447962"/>
    <lineage>
        <taxon>Eukaryota</taxon>
        <taxon>Fungi</taxon>
        <taxon>Fungi incertae sedis</taxon>
        <taxon>Chytridiomycota</taxon>
        <taxon>Chytridiomycota incertae sedis</taxon>
        <taxon>Chytridiomycetes</taxon>
        <taxon>Lobulomycetales</taxon>
        <taxon>Lobulomycetaceae</taxon>
        <taxon>Clydaea</taxon>
    </lineage>
</organism>
<keyword evidence="1" id="KW-0853">WD repeat</keyword>
<dbReference type="InterPro" id="IPR015943">
    <property type="entry name" value="WD40/YVTN_repeat-like_dom_sf"/>
</dbReference>
<dbReference type="InterPro" id="IPR001680">
    <property type="entry name" value="WD40_rpt"/>
</dbReference>
<dbReference type="AlphaFoldDB" id="A0AAD5TVU9"/>
<keyword evidence="5" id="KW-1185">Reference proteome</keyword>
<gene>
    <name evidence="4" type="ORF">HK099_007956</name>
</gene>
<keyword evidence="2" id="KW-0677">Repeat</keyword>
<sequence length="452" mass="51222">MSLNSMISLDRLAAPPTEFSVLTEDYLLDSTLEFQDTPIELIKVDVIPYYTYQAQDQAQKLAFQEILKSPIEYKELPIEDPKHSKKKLLSSTSIPNNSVKEYSKNPKTVLLKQIKQLSELAKFISFRSNTTYILLNFGKKFLWCDLYTRPKAPLTQVTFDSIITCHDLNRINQDNPDCLLGIHNQFDGSEHIFLVSHLDGTVITYDKEKEESSFTPLIPTSEQHSFIVPLTFQPQKKCNPIGWWSFGGKNSHVTSFSFSPDLKTVACCTINGFLRLIDIQTERCMQTFSSFFGGILCHCFSNDGNFLVTGGQDDLISIYYQNPTTLDFVRSVQFDTYIENNLRKGLRLGSVGEDGRILFWEIKHGNFHLSRNYSTKNKNLHDTSGRSILRESKKDNNGPSSPPGVGGDGKVDSFKGKNDVKILVPIASHKISFEALYCISFIKTAIITTDRR</sequence>
<dbReference type="Proteomes" id="UP001211065">
    <property type="component" value="Unassembled WGS sequence"/>
</dbReference>
<dbReference type="InterPro" id="IPR036322">
    <property type="entry name" value="WD40_repeat_dom_sf"/>
</dbReference>
<reference evidence="4" key="1">
    <citation type="submission" date="2020-05" db="EMBL/GenBank/DDBJ databases">
        <title>Phylogenomic resolution of chytrid fungi.</title>
        <authorList>
            <person name="Stajich J.E."/>
            <person name="Amses K."/>
            <person name="Simmons R."/>
            <person name="Seto K."/>
            <person name="Myers J."/>
            <person name="Bonds A."/>
            <person name="Quandt C.A."/>
            <person name="Barry K."/>
            <person name="Liu P."/>
            <person name="Grigoriev I."/>
            <person name="Longcore J.E."/>
            <person name="James T.Y."/>
        </authorList>
    </citation>
    <scope>NUCLEOTIDE SEQUENCE</scope>
    <source>
        <strain evidence="4">JEL0476</strain>
    </source>
</reference>
<dbReference type="PANTHER" id="PTHR14107:SF16">
    <property type="entry name" value="AT02583P"/>
    <property type="match status" value="1"/>
</dbReference>
<dbReference type="Pfam" id="PF00400">
    <property type="entry name" value="WD40"/>
    <property type="match status" value="2"/>
</dbReference>
<feature type="non-terminal residue" evidence="4">
    <location>
        <position position="452"/>
    </location>
</feature>
<evidence type="ECO:0000256" key="3">
    <source>
        <dbReference type="SAM" id="MobiDB-lite"/>
    </source>
</evidence>
<evidence type="ECO:0000313" key="4">
    <source>
        <dbReference type="EMBL" id="KAJ3211644.1"/>
    </source>
</evidence>
<dbReference type="PANTHER" id="PTHR14107">
    <property type="entry name" value="WD REPEAT PROTEIN"/>
    <property type="match status" value="1"/>
</dbReference>
<evidence type="ECO:0000256" key="2">
    <source>
        <dbReference type="ARBA" id="ARBA00022737"/>
    </source>
</evidence>
<dbReference type="Gene3D" id="2.130.10.10">
    <property type="entry name" value="YVTN repeat-like/Quinoprotein amine dehydrogenase"/>
    <property type="match status" value="1"/>
</dbReference>
<accession>A0AAD5TVU9</accession>
<feature type="region of interest" description="Disordered" evidence="3">
    <location>
        <begin position="389"/>
        <end position="412"/>
    </location>
</feature>